<protein>
    <recommendedName>
        <fullName evidence="3">ParB/Sulfiredoxin domain-containing protein</fullName>
    </recommendedName>
</protein>
<dbReference type="HOGENOM" id="CLU_061563_0_0_5"/>
<sequence length="362" mass="41574">MEKKMAGQIQYAKLSEFYLDPLNPRLGRSAHRALLPPDEVYNRMRDWSLEELATSFLESGFWPHEAVLCATEEIDGEDRLVVIEGNRRIAALKRLKKSYEGEERSKTWLELIAGTVEPRDLFEKVPYIQLTSRKEVDAFLGFRHVTGIKEWAPPEKAQFIAKLIDEGGLSYREVMRKIGSKTPVVERNYIAYSILTQMETVEDLSIEEVENRFSVLFLSLRSKNVQRFLGVQDKFGIEPRNVKPPVPDDKIEHLIEYSKWLFGDEESPPVVKDSREVDRFATVLASSDGLDYLRSVRMPSLEKAFVIAGGDQEEVYELISTAAYNLQEALSSIHLYKEDERLITISKRLVANAEQIKKTLEI</sequence>
<dbReference type="STRING" id="1486262.TM49_17515"/>
<reference evidence="1 2" key="1">
    <citation type="journal article" date="2015" name="Genome Announc.">
        <title>Complete genome sequence of Martelella endophytica YC6887, which has antifungal activity associated with a halophyte.</title>
        <authorList>
            <person name="Khan A."/>
            <person name="Khan H."/>
            <person name="Chung E.J."/>
            <person name="Hossain M.T."/>
            <person name="Chung Y.R."/>
        </authorList>
    </citation>
    <scope>NUCLEOTIDE SEQUENCE [LARGE SCALE GENOMIC DNA]</scope>
    <source>
        <strain evidence="1">YC6887</strain>
    </source>
</reference>
<dbReference type="InterPro" id="IPR036086">
    <property type="entry name" value="ParB/Sulfiredoxin_sf"/>
</dbReference>
<gene>
    <name evidence="1" type="ORF">TM49_17515</name>
</gene>
<evidence type="ECO:0008006" key="3">
    <source>
        <dbReference type="Google" id="ProtNLM"/>
    </source>
</evidence>
<name>A0A0D5LS90_MAREN</name>
<dbReference type="AlphaFoldDB" id="A0A0D5LS90"/>
<keyword evidence="2" id="KW-1185">Reference proteome</keyword>
<dbReference type="Proteomes" id="UP000032611">
    <property type="component" value="Chromosome"/>
</dbReference>
<evidence type="ECO:0000313" key="2">
    <source>
        <dbReference type="Proteomes" id="UP000032611"/>
    </source>
</evidence>
<accession>A0A0D5LS90</accession>
<organism evidence="1 2">
    <name type="scientific">Martelella endophytica</name>
    <dbReference type="NCBI Taxonomy" id="1486262"/>
    <lineage>
        <taxon>Bacteria</taxon>
        <taxon>Pseudomonadati</taxon>
        <taxon>Pseudomonadota</taxon>
        <taxon>Alphaproteobacteria</taxon>
        <taxon>Hyphomicrobiales</taxon>
        <taxon>Aurantimonadaceae</taxon>
        <taxon>Martelella</taxon>
    </lineage>
</organism>
<dbReference type="EMBL" id="CP010803">
    <property type="protein sequence ID" value="AJY47064.1"/>
    <property type="molecule type" value="Genomic_DNA"/>
</dbReference>
<evidence type="ECO:0000313" key="1">
    <source>
        <dbReference type="EMBL" id="AJY47064.1"/>
    </source>
</evidence>
<dbReference type="PATRIC" id="fig|1486262.3.peg.3625"/>
<dbReference type="KEGG" id="mey:TM49_17515"/>
<dbReference type="SUPFAM" id="SSF110849">
    <property type="entry name" value="ParB/Sulfiredoxin"/>
    <property type="match status" value="1"/>
</dbReference>
<proteinExistence type="predicted"/>